<sequence length="236" mass="26427">MITDANLDISIIIFEEIRKFLGKNTGVKLLALGYTDIILSEESLARIQSRIVVNGDAVFTILADAQGKRFVKFDPVSFYSLFGFETTFIDYFDPAPQALKIDLNQPIDPEFHQAFDAVIDGGTAEHCFNIAQVMANMSLCVRVGGILSQGNPLFSMNHGFYNFSPVFYEKFYEKNGFTLLNAWTLQNTSSGLMLWGGFPASSHEALMLGERGGDYFVNTFARKDTHVEPVLWPSQY</sequence>
<organism evidence="1 2">
    <name type="scientific">Phaeospirillum tilakii</name>
    <dbReference type="NCBI Taxonomy" id="741673"/>
    <lineage>
        <taxon>Bacteria</taxon>
        <taxon>Pseudomonadati</taxon>
        <taxon>Pseudomonadota</taxon>
        <taxon>Alphaproteobacteria</taxon>
        <taxon>Rhodospirillales</taxon>
        <taxon>Rhodospirillaceae</taxon>
        <taxon>Phaeospirillum</taxon>
    </lineage>
</organism>
<dbReference type="EMBL" id="JBHUIY010000018">
    <property type="protein sequence ID" value="MFD2234230.1"/>
    <property type="molecule type" value="Genomic_DNA"/>
</dbReference>
<keyword evidence="2" id="KW-1185">Reference proteome</keyword>
<gene>
    <name evidence="1" type="ORF">ACFSNB_10475</name>
</gene>
<protein>
    <recommendedName>
        <fullName evidence="3">Methyltransferase domain-containing protein</fullName>
    </recommendedName>
</protein>
<comment type="caution">
    <text evidence="1">The sequence shown here is derived from an EMBL/GenBank/DDBJ whole genome shotgun (WGS) entry which is preliminary data.</text>
</comment>
<dbReference type="RefSeq" id="WP_377316243.1">
    <property type="nucleotide sequence ID" value="NZ_JBHUIY010000018.1"/>
</dbReference>
<reference evidence="2" key="1">
    <citation type="journal article" date="2019" name="Int. J. Syst. Evol. Microbiol.">
        <title>The Global Catalogue of Microorganisms (GCM) 10K type strain sequencing project: providing services to taxonomists for standard genome sequencing and annotation.</title>
        <authorList>
            <consortium name="The Broad Institute Genomics Platform"/>
            <consortium name="The Broad Institute Genome Sequencing Center for Infectious Disease"/>
            <person name="Wu L."/>
            <person name="Ma J."/>
        </authorList>
    </citation>
    <scope>NUCLEOTIDE SEQUENCE [LARGE SCALE GENOMIC DNA]</scope>
    <source>
        <strain evidence="2">KCTC 15012</strain>
    </source>
</reference>
<dbReference type="InterPro" id="IPR029063">
    <property type="entry name" value="SAM-dependent_MTases_sf"/>
</dbReference>
<evidence type="ECO:0008006" key="3">
    <source>
        <dbReference type="Google" id="ProtNLM"/>
    </source>
</evidence>
<name>A0ABW5CAE4_9PROT</name>
<evidence type="ECO:0000313" key="1">
    <source>
        <dbReference type="EMBL" id="MFD2234230.1"/>
    </source>
</evidence>
<dbReference type="SUPFAM" id="SSF53335">
    <property type="entry name" value="S-adenosyl-L-methionine-dependent methyltransferases"/>
    <property type="match status" value="1"/>
</dbReference>
<dbReference type="Gene3D" id="3.40.50.150">
    <property type="entry name" value="Vaccinia Virus protein VP39"/>
    <property type="match status" value="1"/>
</dbReference>
<evidence type="ECO:0000313" key="2">
    <source>
        <dbReference type="Proteomes" id="UP001597296"/>
    </source>
</evidence>
<proteinExistence type="predicted"/>
<dbReference type="Proteomes" id="UP001597296">
    <property type="component" value="Unassembled WGS sequence"/>
</dbReference>
<accession>A0ABW5CAE4</accession>